<dbReference type="EMBL" id="JAWPEI010000012">
    <property type="protein sequence ID" value="KAK4709025.1"/>
    <property type="molecule type" value="Genomic_DNA"/>
</dbReference>
<keyword evidence="2" id="KW-1185">Reference proteome</keyword>
<evidence type="ECO:0000313" key="2">
    <source>
        <dbReference type="Proteomes" id="UP001311915"/>
    </source>
</evidence>
<proteinExistence type="predicted"/>
<dbReference type="AlphaFoldDB" id="A0AAV9K935"/>
<accession>A0AAV9K935</accession>
<evidence type="ECO:0008006" key="3">
    <source>
        <dbReference type="Google" id="ProtNLM"/>
    </source>
</evidence>
<reference evidence="1 2" key="1">
    <citation type="submission" date="2023-10" db="EMBL/GenBank/DDBJ databases">
        <title>Genome-Wide Identification Analysis in wild type Solanum Pinnatisectum Reveals Some Genes Defensing Phytophthora Infestans.</title>
        <authorList>
            <person name="Sun C."/>
        </authorList>
    </citation>
    <scope>NUCLEOTIDE SEQUENCE [LARGE SCALE GENOMIC DNA]</scope>
    <source>
        <strain evidence="1">LQN</strain>
        <tissue evidence="1">Leaf</tissue>
    </source>
</reference>
<name>A0AAV9K935_9SOLN</name>
<protein>
    <recommendedName>
        <fullName evidence="3">Ubiquitin-like domain-containing protein</fullName>
    </recommendedName>
</protein>
<gene>
    <name evidence="1" type="ORF">R3W88_029950</name>
</gene>
<dbReference type="Proteomes" id="UP001311915">
    <property type="component" value="Unassembled WGS sequence"/>
</dbReference>
<comment type="caution">
    <text evidence="1">The sequence shown here is derived from an EMBL/GenBank/DDBJ whole genome shotgun (WGS) entry which is preliminary data.</text>
</comment>
<evidence type="ECO:0000313" key="1">
    <source>
        <dbReference type="EMBL" id="KAK4709025.1"/>
    </source>
</evidence>
<sequence>MVNPNDTVGAIKPYIAFKKQRILSQDGEDLSDDVQKHTDSLLILRYAPVIAELSVRMFLMSFIVKDPWLLISRTMEIVIHDDTYKDMIEFRSVSKSKLPVFKSFEDEVLRDDAQTLSSLGIRDGCALILRYGLVYKVSFIHKCTCCVFKMRIKPGDTLRDVKARIKKKG</sequence>
<organism evidence="1 2">
    <name type="scientific">Solanum pinnatisectum</name>
    <name type="common">tansyleaf nightshade</name>
    <dbReference type="NCBI Taxonomy" id="50273"/>
    <lineage>
        <taxon>Eukaryota</taxon>
        <taxon>Viridiplantae</taxon>
        <taxon>Streptophyta</taxon>
        <taxon>Embryophyta</taxon>
        <taxon>Tracheophyta</taxon>
        <taxon>Spermatophyta</taxon>
        <taxon>Magnoliopsida</taxon>
        <taxon>eudicotyledons</taxon>
        <taxon>Gunneridae</taxon>
        <taxon>Pentapetalae</taxon>
        <taxon>asterids</taxon>
        <taxon>lamiids</taxon>
        <taxon>Solanales</taxon>
        <taxon>Solanaceae</taxon>
        <taxon>Solanoideae</taxon>
        <taxon>Solaneae</taxon>
        <taxon>Solanum</taxon>
    </lineage>
</organism>